<dbReference type="Gene3D" id="2.60.120.260">
    <property type="entry name" value="Galactose-binding domain-like"/>
    <property type="match status" value="2"/>
</dbReference>
<name>A0ABX0X890_9BACT</name>
<dbReference type="Proteomes" id="UP000770785">
    <property type="component" value="Unassembled WGS sequence"/>
</dbReference>
<dbReference type="RefSeq" id="WP_168035842.1">
    <property type="nucleotide sequence ID" value="NZ_JAATJH010000001.1"/>
</dbReference>
<evidence type="ECO:0000313" key="3">
    <source>
        <dbReference type="Proteomes" id="UP000770785"/>
    </source>
</evidence>
<reference evidence="2 3" key="1">
    <citation type="submission" date="2020-03" db="EMBL/GenBank/DDBJ databases">
        <title>Genomic Encyclopedia of Type Strains, Phase IV (KMG-IV): sequencing the most valuable type-strain genomes for metagenomic binning, comparative biology and taxonomic classification.</title>
        <authorList>
            <person name="Goeker M."/>
        </authorList>
    </citation>
    <scope>NUCLEOTIDE SEQUENCE [LARGE SCALE GENOMIC DNA]</scope>
    <source>
        <strain evidence="2 3">DSM 105096</strain>
    </source>
</reference>
<organism evidence="2 3">
    <name type="scientific">Neolewinella antarctica</name>
    <dbReference type="NCBI Taxonomy" id="442734"/>
    <lineage>
        <taxon>Bacteria</taxon>
        <taxon>Pseudomonadati</taxon>
        <taxon>Bacteroidota</taxon>
        <taxon>Saprospiria</taxon>
        <taxon>Saprospirales</taxon>
        <taxon>Lewinellaceae</taxon>
        <taxon>Neolewinella</taxon>
    </lineage>
</organism>
<keyword evidence="3" id="KW-1185">Reference proteome</keyword>
<feature type="signal peptide" evidence="1">
    <location>
        <begin position="1"/>
        <end position="19"/>
    </location>
</feature>
<proteinExistence type="predicted"/>
<evidence type="ECO:0008006" key="4">
    <source>
        <dbReference type="Google" id="ProtNLM"/>
    </source>
</evidence>
<gene>
    <name evidence="2" type="ORF">GGR27_000549</name>
</gene>
<evidence type="ECO:0000256" key="1">
    <source>
        <dbReference type="SAM" id="SignalP"/>
    </source>
</evidence>
<evidence type="ECO:0000313" key="2">
    <source>
        <dbReference type="EMBL" id="NJC25068.1"/>
    </source>
</evidence>
<comment type="caution">
    <text evidence="2">The sequence shown here is derived from an EMBL/GenBank/DDBJ whole genome shotgun (WGS) entry which is preliminary data.</text>
</comment>
<accession>A0ABX0X890</accession>
<dbReference type="EMBL" id="JAATJH010000001">
    <property type="protein sequence ID" value="NJC25068.1"/>
    <property type="molecule type" value="Genomic_DNA"/>
</dbReference>
<protein>
    <recommendedName>
        <fullName evidence="4">Secretion system C-terminal sorting domain-containing protein</fullName>
    </recommendedName>
</protein>
<sequence length="907" mass="97321">MHKLLLLLLCVCGGFAVQAQTVLEDFEGGTPDLVWEAVNGTYDGAVMNPNDTTANTSDWVGSYTKSGTNAFSLFRTVFDAPLDLSTDNLFSIQLNAGAATEMILKLQGGGRSAEKRINITTANVWRTYTFDLSALSDADSINTLILFFDPGVAESDSTYLFDNLTVSPAGPCAGTTEDVTIIDDFECQRNAAYRGGFENIEVIANPDPSGINQSTGVGQYTDGPGGFDALSINYDNGLDLSVNNYICIDVWAPVAGNLLVKLEGGASPVKEIPNQITTTMAWTQVCVDFSDQAAADHSQLVFFFNAGENGDGDVYYIDNITRTVAPVAEALEDFENGANLSWGPANNNSTVNGTYNGVVANPSTGGVNTSANVGSYTRAASNFSAISAELLEGLDLTTNPQLNLDVVAPAGATTVQLQLVSALEGVKTADATLTTPGTWETLNFNFENFEEITDFFQVNILFNPSTTGTGTYLFDNLGQGQSTIDACVDVENDPDVFDDFECQRNGEYTLGAEFLSVVNNPDVKPENNSLKVGQFIDQTGGFNALVIDRGEDNPFDFAQKNQIMAKIWSPVAGQILFKLEGGPNDVVEVFLDIPETMEWIDYSADFSAAAGQGHTRLALFFGAGENNTAPNTYFIDNIRVARAPFTMDCITTFEPGDLTLTDFNYFSNGSFEDEQFTIVDNPLVSDGNGSASVGSFIEANDGALFAGLASSPIAPIILGENKTITIKMLMPIAGTVVMKLERPVGGAPGSGDIAAEYTTPDVWQTLTFDFSNTQGGDPIPTGATYERLTLIPNRTEIPTENLTHYFDDIAVGGGLCGMTTGIFQPITIDELKVFPNPVADRLTIENANDATLFEVTNLLGQRQASLRINRGQDRVYLPVANLPTATYVLTARDETGVVVARTMFIKR</sequence>
<keyword evidence="1" id="KW-0732">Signal</keyword>
<feature type="chain" id="PRO_5045853839" description="Secretion system C-terminal sorting domain-containing protein" evidence="1">
    <location>
        <begin position="20"/>
        <end position="907"/>
    </location>
</feature>